<evidence type="ECO:0000256" key="2">
    <source>
        <dbReference type="ARBA" id="ARBA00022527"/>
    </source>
</evidence>
<dbReference type="GO" id="GO:0004674">
    <property type="term" value="F:protein serine/threonine kinase activity"/>
    <property type="evidence" value="ECO:0007669"/>
    <property type="project" value="UniProtKB-KW"/>
</dbReference>
<feature type="region of interest" description="Disordered" evidence="9">
    <location>
        <begin position="65"/>
        <end position="106"/>
    </location>
</feature>
<comment type="catalytic activity">
    <reaction evidence="8">
        <text>L-seryl-[protein] + ATP = O-phospho-L-seryl-[protein] + ADP + H(+)</text>
        <dbReference type="Rhea" id="RHEA:17989"/>
        <dbReference type="Rhea" id="RHEA-COMP:9863"/>
        <dbReference type="Rhea" id="RHEA-COMP:11604"/>
        <dbReference type="ChEBI" id="CHEBI:15378"/>
        <dbReference type="ChEBI" id="CHEBI:29999"/>
        <dbReference type="ChEBI" id="CHEBI:30616"/>
        <dbReference type="ChEBI" id="CHEBI:83421"/>
        <dbReference type="ChEBI" id="CHEBI:456216"/>
        <dbReference type="EC" id="2.7.11.1"/>
    </reaction>
</comment>
<evidence type="ECO:0000313" key="11">
    <source>
        <dbReference type="EMBL" id="KDR73997.1"/>
    </source>
</evidence>
<evidence type="ECO:0000259" key="10">
    <source>
        <dbReference type="PROSITE" id="PS50032"/>
    </source>
</evidence>
<keyword evidence="5" id="KW-0418">Kinase</keyword>
<dbReference type="Gene3D" id="3.30.310.80">
    <property type="entry name" value="Kinase associated domain 1, KA1"/>
    <property type="match status" value="1"/>
</dbReference>
<evidence type="ECO:0000256" key="8">
    <source>
        <dbReference type="ARBA" id="ARBA00048679"/>
    </source>
</evidence>
<proteinExistence type="predicted"/>
<keyword evidence="4" id="KW-0547">Nucleotide-binding</keyword>
<dbReference type="HOGENOM" id="CLU_126676_0_0_1"/>
<dbReference type="EMBL" id="KL142384">
    <property type="protein sequence ID" value="KDR73997.1"/>
    <property type="molecule type" value="Genomic_DNA"/>
</dbReference>
<evidence type="ECO:0000256" key="7">
    <source>
        <dbReference type="ARBA" id="ARBA00047899"/>
    </source>
</evidence>
<feature type="domain" description="KA1" evidence="10">
    <location>
        <begin position="122"/>
        <end position="168"/>
    </location>
</feature>
<keyword evidence="6" id="KW-0067">ATP-binding</keyword>
<accession>A0A067SVD6</accession>
<dbReference type="GO" id="GO:0005524">
    <property type="term" value="F:ATP binding"/>
    <property type="evidence" value="ECO:0007669"/>
    <property type="project" value="UniProtKB-KW"/>
</dbReference>
<dbReference type="STRING" id="685588.A0A067SVD6"/>
<dbReference type="EC" id="2.7.11.1" evidence="1"/>
<reference evidence="12" key="1">
    <citation type="journal article" date="2014" name="Proc. Natl. Acad. Sci. U.S.A.">
        <title>Extensive sampling of basidiomycete genomes demonstrates inadequacy of the white-rot/brown-rot paradigm for wood decay fungi.</title>
        <authorList>
            <person name="Riley R."/>
            <person name="Salamov A.A."/>
            <person name="Brown D.W."/>
            <person name="Nagy L.G."/>
            <person name="Floudas D."/>
            <person name="Held B.W."/>
            <person name="Levasseur A."/>
            <person name="Lombard V."/>
            <person name="Morin E."/>
            <person name="Otillar R."/>
            <person name="Lindquist E.A."/>
            <person name="Sun H."/>
            <person name="LaButti K.M."/>
            <person name="Schmutz J."/>
            <person name="Jabbour D."/>
            <person name="Luo H."/>
            <person name="Baker S.E."/>
            <person name="Pisabarro A.G."/>
            <person name="Walton J.D."/>
            <person name="Blanchette R.A."/>
            <person name="Henrissat B."/>
            <person name="Martin F."/>
            <person name="Cullen D."/>
            <person name="Hibbett D.S."/>
            <person name="Grigoriev I.V."/>
        </authorList>
    </citation>
    <scope>NUCLEOTIDE SEQUENCE [LARGE SCALE GENOMIC DNA]</scope>
    <source>
        <strain evidence="12">CBS 339.88</strain>
    </source>
</reference>
<evidence type="ECO:0000256" key="5">
    <source>
        <dbReference type="ARBA" id="ARBA00022777"/>
    </source>
</evidence>
<sequence length="168" mass="18352">MAATRPAAETTEANVDLALGFHRGAIDQTTITTQPPSKVMKQMTAILRDMGVQIQEESTFRYRCIRPKKSEDEANPATDSSSIQSSNTKGAADSTEVSFSAMNGSGSERATQCECTLYGTASDDPADEVRFSLEVTKLSGLSGTYSLDIRRLKGNLKSYKYIYDTIRE</sequence>
<keyword evidence="12" id="KW-1185">Reference proteome</keyword>
<evidence type="ECO:0000256" key="3">
    <source>
        <dbReference type="ARBA" id="ARBA00022679"/>
    </source>
</evidence>
<dbReference type="InterPro" id="IPR028375">
    <property type="entry name" value="KA1/Ssp2_C"/>
</dbReference>
<protein>
    <recommendedName>
        <fullName evidence="1">non-specific serine/threonine protein kinase</fullName>
        <ecNumber evidence="1">2.7.11.1</ecNumber>
    </recommendedName>
</protein>
<feature type="compositionally biased region" description="Polar residues" evidence="9">
    <location>
        <begin position="77"/>
        <end position="106"/>
    </location>
</feature>
<evidence type="ECO:0000256" key="6">
    <source>
        <dbReference type="ARBA" id="ARBA00022840"/>
    </source>
</evidence>
<keyword evidence="2" id="KW-0723">Serine/threonine-protein kinase</keyword>
<evidence type="ECO:0000256" key="1">
    <source>
        <dbReference type="ARBA" id="ARBA00012513"/>
    </source>
</evidence>
<dbReference type="AlphaFoldDB" id="A0A067SVD6"/>
<evidence type="ECO:0000256" key="4">
    <source>
        <dbReference type="ARBA" id="ARBA00022741"/>
    </source>
</evidence>
<comment type="catalytic activity">
    <reaction evidence="7">
        <text>L-threonyl-[protein] + ATP = O-phospho-L-threonyl-[protein] + ADP + H(+)</text>
        <dbReference type="Rhea" id="RHEA:46608"/>
        <dbReference type="Rhea" id="RHEA-COMP:11060"/>
        <dbReference type="Rhea" id="RHEA-COMP:11605"/>
        <dbReference type="ChEBI" id="CHEBI:15378"/>
        <dbReference type="ChEBI" id="CHEBI:30013"/>
        <dbReference type="ChEBI" id="CHEBI:30616"/>
        <dbReference type="ChEBI" id="CHEBI:61977"/>
        <dbReference type="ChEBI" id="CHEBI:456216"/>
        <dbReference type="EC" id="2.7.11.1"/>
    </reaction>
</comment>
<evidence type="ECO:0000256" key="9">
    <source>
        <dbReference type="SAM" id="MobiDB-lite"/>
    </source>
</evidence>
<dbReference type="InterPro" id="IPR001772">
    <property type="entry name" value="KA1_dom"/>
</dbReference>
<name>A0A067SVD6_GALM3</name>
<dbReference type="Proteomes" id="UP000027222">
    <property type="component" value="Unassembled WGS sequence"/>
</dbReference>
<keyword evidence="3" id="KW-0808">Transferase</keyword>
<dbReference type="SUPFAM" id="SSF103243">
    <property type="entry name" value="KA1-like"/>
    <property type="match status" value="1"/>
</dbReference>
<dbReference type="Pfam" id="PF02149">
    <property type="entry name" value="KA1"/>
    <property type="match status" value="1"/>
</dbReference>
<evidence type="ECO:0000313" key="12">
    <source>
        <dbReference type="Proteomes" id="UP000027222"/>
    </source>
</evidence>
<dbReference type="OrthoDB" id="193931at2759"/>
<gene>
    <name evidence="11" type="ORF">GALMADRAFT_71590</name>
</gene>
<dbReference type="PROSITE" id="PS50032">
    <property type="entry name" value="KA1"/>
    <property type="match status" value="1"/>
</dbReference>
<organism evidence="11 12">
    <name type="scientific">Galerina marginata (strain CBS 339.88)</name>
    <dbReference type="NCBI Taxonomy" id="685588"/>
    <lineage>
        <taxon>Eukaryota</taxon>
        <taxon>Fungi</taxon>
        <taxon>Dikarya</taxon>
        <taxon>Basidiomycota</taxon>
        <taxon>Agaricomycotina</taxon>
        <taxon>Agaricomycetes</taxon>
        <taxon>Agaricomycetidae</taxon>
        <taxon>Agaricales</taxon>
        <taxon>Agaricineae</taxon>
        <taxon>Strophariaceae</taxon>
        <taxon>Galerina</taxon>
    </lineage>
</organism>